<evidence type="ECO:0000313" key="3">
    <source>
        <dbReference type="EMBL" id="KAH7176649.1"/>
    </source>
</evidence>
<dbReference type="PRINTS" id="PR00891">
    <property type="entry name" value="RABGDIREP"/>
</dbReference>
<dbReference type="GO" id="GO:0005829">
    <property type="term" value="C:cytosol"/>
    <property type="evidence" value="ECO:0007669"/>
    <property type="project" value="TreeGrafter"/>
</dbReference>
<dbReference type="GO" id="GO:0005092">
    <property type="term" value="F:GDP-dissociation inhibitor activity"/>
    <property type="evidence" value="ECO:0007669"/>
    <property type="project" value="UniProtKB-UniRule"/>
</dbReference>
<dbReference type="GO" id="GO:0007264">
    <property type="term" value="P:small GTPase-mediated signal transduction"/>
    <property type="evidence" value="ECO:0007669"/>
    <property type="project" value="UniProtKB-UniRule"/>
</dbReference>
<dbReference type="Proteomes" id="UP000738349">
    <property type="component" value="Unassembled WGS sequence"/>
</dbReference>
<name>A0A9P9FSR6_9HYPO</name>
<evidence type="ECO:0000256" key="1">
    <source>
        <dbReference type="ARBA" id="ARBA00005593"/>
    </source>
</evidence>
<dbReference type="InterPro" id="IPR018203">
    <property type="entry name" value="GDP_dissociation_inhibitor"/>
</dbReference>
<comment type="caution">
    <text evidence="3">The sequence shown here is derived from an EMBL/GenBank/DDBJ whole genome shotgun (WGS) entry which is preliminary data.</text>
</comment>
<dbReference type="PIRSF" id="PIRSF037514">
    <property type="entry name" value="Rab_ger_ger_transf_A_fun"/>
    <property type="match status" value="1"/>
</dbReference>
<dbReference type="OrthoDB" id="1923006at2759"/>
<dbReference type="PANTHER" id="PTHR11787">
    <property type="entry name" value="RAB GDP-DISSOCIATION INHIBITOR"/>
    <property type="match status" value="1"/>
</dbReference>
<evidence type="ECO:0000313" key="4">
    <source>
        <dbReference type="Proteomes" id="UP000738349"/>
    </source>
</evidence>
<sequence length="503" mass="54562">MESLSDTQWDVVISGTGLQQSLLALALSRSGKNILHVDPNDYYGGPEAAFSLPEADEWAKKHVSSGPKDALFRGAEVKQEADELASRRAYTLALAPQLIHSRSKLVSQLVDSKAFRHIEFLAVGSFFIYQPTSGSSASSLSRIPSTREDVFSNTAIPTRSKRSLMKFLKFVLDFDSEPQTDLWHAHADEPLDGFLASAFKLDAALQSYIITLTLSHNGKISVKDGLTTIHRHLSSMGVFGPGFAAVYPKWGGLSEVAQVGCRAAAVGGAVYMLGTGIKDVRQAPPEGDQTEPKLELELTNDMAVKTRRLVEGSEQPTMDNSRISRLTAITKIDLSSLFKLFAEGAPIPAVAVVAFPAGSLPSEDGNSSEYPVYAMVHSSDTGECPSGQYVIYLSTVHDASSKSILEKALSSLVATVRGGDEAISSPLSIYQLYYEQCRGTSSLVVNGNTATLPLPPVDLAFNDTVLDPIQEAWNTFLGIFKEEDAQYMKFEDREGQDDEDAYE</sequence>
<dbReference type="GO" id="GO:0005634">
    <property type="term" value="C:nucleus"/>
    <property type="evidence" value="ECO:0007669"/>
    <property type="project" value="TreeGrafter"/>
</dbReference>
<dbReference type="InterPro" id="IPR017230">
    <property type="entry name" value="Mrs6"/>
</dbReference>
<keyword evidence="4" id="KW-1185">Reference proteome</keyword>
<dbReference type="SUPFAM" id="SSF51905">
    <property type="entry name" value="FAD/NAD(P)-binding domain"/>
    <property type="match status" value="1"/>
</dbReference>
<dbReference type="Gene3D" id="3.30.519.10">
    <property type="entry name" value="Guanine Nucleotide Dissociation Inhibitor, domain 2"/>
    <property type="match status" value="1"/>
</dbReference>
<dbReference type="InterPro" id="IPR036188">
    <property type="entry name" value="FAD/NAD-bd_sf"/>
</dbReference>
<dbReference type="GO" id="GO:0005968">
    <property type="term" value="C:Rab-protein geranylgeranyltransferase complex"/>
    <property type="evidence" value="ECO:0007669"/>
    <property type="project" value="TreeGrafter"/>
</dbReference>
<proteinExistence type="inferred from homology"/>
<evidence type="ECO:0000256" key="2">
    <source>
        <dbReference type="PIRNR" id="PIRNR037514"/>
    </source>
</evidence>
<comment type="similarity">
    <text evidence="1 2">Belongs to the Rab GDI family.</text>
</comment>
<dbReference type="AlphaFoldDB" id="A0A9P9FSR6"/>
<reference evidence="3" key="1">
    <citation type="journal article" date="2021" name="Nat. Commun.">
        <title>Genetic determinants of endophytism in the Arabidopsis root mycobiome.</title>
        <authorList>
            <person name="Mesny F."/>
            <person name="Miyauchi S."/>
            <person name="Thiergart T."/>
            <person name="Pickel B."/>
            <person name="Atanasova L."/>
            <person name="Karlsson M."/>
            <person name="Huettel B."/>
            <person name="Barry K.W."/>
            <person name="Haridas S."/>
            <person name="Chen C."/>
            <person name="Bauer D."/>
            <person name="Andreopoulos W."/>
            <person name="Pangilinan J."/>
            <person name="LaButti K."/>
            <person name="Riley R."/>
            <person name="Lipzen A."/>
            <person name="Clum A."/>
            <person name="Drula E."/>
            <person name="Henrissat B."/>
            <person name="Kohler A."/>
            <person name="Grigoriev I.V."/>
            <person name="Martin F.M."/>
            <person name="Hacquard S."/>
        </authorList>
    </citation>
    <scope>NUCLEOTIDE SEQUENCE</scope>
    <source>
        <strain evidence="3">MPI-CAGE-AT-0147</strain>
    </source>
</reference>
<protein>
    <recommendedName>
        <fullName evidence="2">Rab proteins geranylgeranyltransferase</fullName>
    </recommendedName>
</protein>
<dbReference type="Gene3D" id="1.10.405.10">
    <property type="entry name" value="Guanine Nucleotide Dissociation Inhibitor, domain 1"/>
    <property type="match status" value="1"/>
</dbReference>
<dbReference type="EMBL" id="JAGMUV010000001">
    <property type="protein sequence ID" value="KAH7176649.1"/>
    <property type="molecule type" value="Genomic_DNA"/>
</dbReference>
<dbReference type="SUPFAM" id="SSF54373">
    <property type="entry name" value="FAD-linked reductases, C-terminal domain"/>
    <property type="match status" value="1"/>
</dbReference>
<dbReference type="PANTHER" id="PTHR11787:SF4">
    <property type="entry name" value="CHM, RAB ESCORT PROTEIN 1"/>
    <property type="match status" value="1"/>
</dbReference>
<accession>A0A9P9FSR6</accession>
<dbReference type="GO" id="GO:0016192">
    <property type="term" value="P:vesicle-mediated transport"/>
    <property type="evidence" value="ECO:0007669"/>
    <property type="project" value="TreeGrafter"/>
</dbReference>
<organism evidence="3 4">
    <name type="scientific">Dactylonectria macrodidyma</name>
    <dbReference type="NCBI Taxonomy" id="307937"/>
    <lineage>
        <taxon>Eukaryota</taxon>
        <taxon>Fungi</taxon>
        <taxon>Dikarya</taxon>
        <taxon>Ascomycota</taxon>
        <taxon>Pezizomycotina</taxon>
        <taxon>Sordariomycetes</taxon>
        <taxon>Hypocreomycetidae</taxon>
        <taxon>Hypocreales</taxon>
        <taxon>Nectriaceae</taxon>
        <taxon>Dactylonectria</taxon>
    </lineage>
</organism>
<dbReference type="Pfam" id="PF00996">
    <property type="entry name" value="GDI"/>
    <property type="match status" value="1"/>
</dbReference>
<dbReference type="Gene3D" id="3.50.50.60">
    <property type="entry name" value="FAD/NAD(P)-binding domain"/>
    <property type="match status" value="1"/>
</dbReference>
<gene>
    <name evidence="3" type="ORF">EDB81DRAFT_773224</name>
</gene>